<keyword evidence="2 4" id="KW-0238">DNA-binding</keyword>
<dbReference type="PROSITE" id="PS51898">
    <property type="entry name" value="TYR_RECOMBINASE"/>
    <property type="match status" value="1"/>
</dbReference>
<keyword evidence="1" id="KW-0229">DNA integration</keyword>
<dbReference type="GO" id="GO:0015074">
    <property type="term" value="P:DNA integration"/>
    <property type="evidence" value="ECO:0007669"/>
    <property type="project" value="UniProtKB-KW"/>
</dbReference>
<feature type="domain" description="Tyr recombinase" evidence="5">
    <location>
        <begin position="99"/>
        <end position="279"/>
    </location>
</feature>
<sequence length="331" mass="38480">MSFKENFYIQKYVETLREQGKSASTIEGVVKILKLFLKNIEGKDLKQVEDVDVQEWQINLLNEGRKPSTVTRYTRVVYNFLKVFGVHLKVVYPKQHLKNNLRFLTVDQLKALYECTDDPKDRAIISLFTETGIKTSELINLRRRNFFEQSIILPHLQTYRVLNLPDIVNVYLIDYLNSKSCIGEDDLIFSTGVNTPQGKLSYASLNFLFKNITEKLSKACSIHYKITPQILRNTFIYLQLIRGVPVELIRRQLGLKKPNIIKKIKAQVKETDNLKAVMLVECSNCKSMIQPHMKICPYCFADLPNLICPECNRFVKRDFKFCPYCGFNLKS</sequence>
<dbReference type="InterPro" id="IPR025874">
    <property type="entry name" value="DZR"/>
</dbReference>
<dbReference type="Gene3D" id="1.10.150.130">
    <property type="match status" value="1"/>
</dbReference>
<protein>
    <submittedName>
        <fullName evidence="7">Zinc ribbon domain-containing protein</fullName>
    </submittedName>
</protein>
<dbReference type="InterPro" id="IPR002104">
    <property type="entry name" value="Integrase_catalytic"/>
</dbReference>
<dbReference type="InterPro" id="IPR044068">
    <property type="entry name" value="CB"/>
</dbReference>
<proteinExistence type="predicted"/>
<evidence type="ECO:0000256" key="1">
    <source>
        <dbReference type="ARBA" id="ARBA00022908"/>
    </source>
</evidence>
<dbReference type="PANTHER" id="PTHR30349">
    <property type="entry name" value="PHAGE INTEGRASE-RELATED"/>
    <property type="match status" value="1"/>
</dbReference>
<reference evidence="7" key="2">
    <citation type="journal article" date="2022" name="Nat. Microbiol.">
        <title>A closed Candidatus Odinarchaeum chromosome exposes Asgard archaeal viruses.</title>
        <authorList>
            <person name="Tamarit D."/>
            <person name="Caceres E.F."/>
            <person name="Krupovic M."/>
            <person name="Nijland R."/>
            <person name="Eme L."/>
            <person name="Robinson N.P."/>
            <person name="Ettema T.J.G."/>
        </authorList>
    </citation>
    <scope>NUCLEOTIDE SEQUENCE</scope>
    <source>
        <strain evidence="7">LCB_4</strain>
    </source>
</reference>
<dbReference type="InterPro" id="IPR050090">
    <property type="entry name" value="Tyrosine_recombinase_XerCD"/>
</dbReference>
<dbReference type="SUPFAM" id="SSF56349">
    <property type="entry name" value="DNA breaking-rejoining enzymes"/>
    <property type="match status" value="1"/>
</dbReference>
<gene>
    <name evidence="7" type="ORF">OdinLCB4_006955</name>
</gene>
<dbReference type="EMBL" id="CP091871">
    <property type="protein sequence ID" value="WEU40200.1"/>
    <property type="molecule type" value="Genomic_DNA"/>
</dbReference>
<organism evidence="7 8">
    <name type="scientific">Odinarchaeota yellowstonii (strain LCB_4)</name>
    <dbReference type="NCBI Taxonomy" id="1841599"/>
    <lineage>
        <taxon>Archaea</taxon>
        <taxon>Promethearchaeati</taxon>
        <taxon>Candidatus Odinarchaeota</taxon>
        <taxon>Candidatus Odinarchaeia</taxon>
        <taxon>Candidatus Odinarchaeales</taxon>
        <taxon>Candidatus Odinarchaeaceae</taxon>
        <taxon>Candidatus Odinarchaeum</taxon>
    </lineage>
</organism>
<dbReference type="AlphaFoldDB" id="A0AAF0D1Y1"/>
<dbReference type="CDD" id="cd00397">
    <property type="entry name" value="DNA_BRE_C"/>
    <property type="match status" value="1"/>
</dbReference>
<dbReference type="GO" id="GO:0003677">
    <property type="term" value="F:DNA binding"/>
    <property type="evidence" value="ECO:0007669"/>
    <property type="project" value="UniProtKB-UniRule"/>
</dbReference>
<dbReference type="Proteomes" id="UP000186851">
    <property type="component" value="Chromosome"/>
</dbReference>
<evidence type="ECO:0000313" key="8">
    <source>
        <dbReference type="Proteomes" id="UP000186851"/>
    </source>
</evidence>
<evidence type="ECO:0000313" key="7">
    <source>
        <dbReference type="EMBL" id="WEU40200.1"/>
    </source>
</evidence>
<dbReference type="Gene3D" id="1.10.443.10">
    <property type="entry name" value="Intergrase catalytic core"/>
    <property type="match status" value="1"/>
</dbReference>
<keyword evidence="3" id="KW-0233">DNA recombination</keyword>
<evidence type="ECO:0000256" key="4">
    <source>
        <dbReference type="PROSITE-ProRule" id="PRU01248"/>
    </source>
</evidence>
<dbReference type="InterPro" id="IPR011010">
    <property type="entry name" value="DNA_brk_join_enz"/>
</dbReference>
<dbReference type="GO" id="GO:0006310">
    <property type="term" value="P:DNA recombination"/>
    <property type="evidence" value="ECO:0007669"/>
    <property type="project" value="UniProtKB-KW"/>
</dbReference>
<dbReference type="PROSITE" id="PS51900">
    <property type="entry name" value="CB"/>
    <property type="match status" value="1"/>
</dbReference>
<dbReference type="Pfam" id="PF12773">
    <property type="entry name" value="DZR"/>
    <property type="match status" value="1"/>
</dbReference>
<dbReference type="InterPro" id="IPR010998">
    <property type="entry name" value="Integrase_recombinase_N"/>
</dbReference>
<feature type="domain" description="Core-binding (CB)" evidence="6">
    <location>
        <begin position="3"/>
        <end position="85"/>
    </location>
</feature>
<evidence type="ECO:0000256" key="3">
    <source>
        <dbReference type="ARBA" id="ARBA00023172"/>
    </source>
</evidence>
<dbReference type="InterPro" id="IPR013762">
    <property type="entry name" value="Integrase-like_cat_sf"/>
</dbReference>
<accession>A0AAF0D1Y1</accession>
<name>A0AAF0D1Y1_ODILC</name>
<evidence type="ECO:0000259" key="6">
    <source>
        <dbReference type="PROSITE" id="PS51900"/>
    </source>
</evidence>
<dbReference type="Pfam" id="PF00589">
    <property type="entry name" value="Phage_integrase"/>
    <property type="match status" value="1"/>
</dbReference>
<evidence type="ECO:0000256" key="2">
    <source>
        <dbReference type="ARBA" id="ARBA00023125"/>
    </source>
</evidence>
<dbReference type="PANTHER" id="PTHR30349:SF41">
    <property type="entry name" value="INTEGRASE_RECOMBINASE PROTEIN MJ0367-RELATED"/>
    <property type="match status" value="1"/>
</dbReference>
<reference evidence="7" key="1">
    <citation type="journal article" date="2017" name="Nature">
        <title>Asgard archaea illuminate the origin of eukaryotic cellular complexity.</title>
        <authorList>
            <person name="Zaremba-Niedzwiedzka K."/>
            <person name="Caceres E.F."/>
            <person name="Saw J.H."/>
            <person name="Backstrom D."/>
            <person name="Juzokaite L."/>
            <person name="Vancaester E."/>
            <person name="Seitz K.W."/>
            <person name="Anantharaman K."/>
            <person name="Starnawski P."/>
            <person name="Kjeldsen K.U."/>
            <person name="Scott M.B."/>
            <person name="Nunoura T."/>
            <person name="Banfield J.F."/>
            <person name="Schramm A."/>
            <person name="Baker B.J."/>
            <person name="Spang A."/>
            <person name="Ettema T.J.G."/>
        </authorList>
    </citation>
    <scope>NUCLEOTIDE SEQUENCE</scope>
    <source>
        <strain evidence="7">LCB_4</strain>
    </source>
</reference>
<evidence type="ECO:0000259" key="5">
    <source>
        <dbReference type="PROSITE" id="PS51898"/>
    </source>
</evidence>
<dbReference type="KEGG" id="oyw:OdinLCB4_006955"/>